<name>A0A2P2NGN0_RHIMU</name>
<protein>
    <submittedName>
        <fullName evidence="1">Uncharacterized protein</fullName>
    </submittedName>
</protein>
<sequence>MPSLSIRTSGGHCMPFKSPSFVMGSSALCVCIWK</sequence>
<organism evidence="1">
    <name type="scientific">Rhizophora mucronata</name>
    <name type="common">Asiatic mangrove</name>
    <dbReference type="NCBI Taxonomy" id="61149"/>
    <lineage>
        <taxon>Eukaryota</taxon>
        <taxon>Viridiplantae</taxon>
        <taxon>Streptophyta</taxon>
        <taxon>Embryophyta</taxon>
        <taxon>Tracheophyta</taxon>
        <taxon>Spermatophyta</taxon>
        <taxon>Magnoliopsida</taxon>
        <taxon>eudicotyledons</taxon>
        <taxon>Gunneridae</taxon>
        <taxon>Pentapetalae</taxon>
        <taxon>rosids</taxon>
        <taxon>fabids</taxon>
        <taxon>Malpighiales</taxon>
        <taxon>Rhizophoraceae</taxon>
        <taxon>Rhizophora</taxon>
    </lineage>
</organism>
<evidence type="ECO:0000313" key="1">
    <source>
        <dbReference type="EMBL" id="MBX41614.1"/>
    </source>
</evidence>
<reference evidence="1" key="1">
    <citation type="submission" date="2018-02" db="EMBL/GenBank/DDBJ databases">
        <title>Rhizophora mucronata_Transcriptome.</title>
        <authorList>
            <person name="Meera S.P."/>
            <person name="Sreeshan A."/>
            <person name="Augustine A."/>
        </authorList>
    </citation>
    <scope>NUCLEOTIDE SEQUENCE</scope>
    <source>
        <tissue evidence="1">Leaf</tissue>
    </source>
</reference>
<dbReference type="EMBL" id="GGEC01061130">
    <property type="protein sequence ID" value="MBX41614.1"/>
    <property type="molecule type" value="Transcribed_RNA"/>
</dbReference>
<accession>A0A2P2NGN0</accession>
<proteinExistence type="predicted"/>
<dbReference type="AlphaFoldDB" id="A0A2P2NGN0"/>